<dbReference type="RefSeq" id="WP_277862574.1">
    <property type="nucleotide sequence ID" value="NZ_JARRAG010000002.1"/>
</dbReference>
<dbReference type="SUPFAM" id="SSF51735">
    <property type="entry name" value="NAD(P)-binding Rossmann-fold domains"/>
    <property type="match status" value="1"/>
</dbReference>
<dbReference type="PANTHER" id="PTHR44196:SF1">
    <property type="entry name" value="DEHYDROGENASE_REDUCTASE SDR FAMILY MEMBER 7B"/>
    <property type="match status" value="1"/>
</dbReference>
<reference evidence="4 5" key="1">
    <citation type="submission" date="2023-03" db="EMBL/GenBank/DDBJ databases">
        <title>Paludisphaera mucosa sp. nov. a novel planctomycete from northern fen.</title>
        <authorList>
            <person name="Ivanova A."/>
        </authorList>
    </citation>
    <scope>NUCLEOTIDE SEQUENCE [LARGE SCALE GENOMIC DNA]</scope>
    <source>
        <strain evidence="4 5">Pla2</strain>
    </source>
</reference>
<dbReference type="GO" id="GO:0016491">
    <property type="term" value="F:oxidoreductase activity"/>
    <property type="evidence" value="ECO:0007669"/>
    <property type="project" value="UniProtKB-KW"/>
</dbReference>
<dbReference type="PRINTS" id="PR00081">
    <property type="entry name" value="GDHRDH"/>
</dbReference>
<name>A0ABT6FFJ3_9BACT</name>
<comment type="similarity">
    <text evidence="1 3">Belongs to the short-chain dehydrogenases/reductases (SDR) family.</text>
</comment>
<gene>
    <name evidence="4" type="ORF">PZE19_21095</name>
</gene>
<dbReference type="CDD" id="cd05233">
    <property type="entry name" value="SDR_c"/>
    <property type="match status" value="1"/>
</dbReference>
<evidence type="ECO:0000256" key="3">
    <source>
        <dbReference type="RuleBase" id="RU000363"/>
    </source>
</evidence>
<keyword evidence="5" id="KW-1185">Reference proteome</keyword>
<comment type="caution">
    <text evidence="4">The sequence shown here is derived from an EMBL/GenBank/DDBJ whole genome shotgun (WGS) entry which is preliminary data.</text>
</comment>
<dbReference type="PRINTS" id="PR00080">
    <property type="entry name" value="SDRFAMILY"/>
</dbReference>
<dbReference type="Pfam" id="PF00106">
    <property type="entry name" value="adh_short"/>
    <property type="match status" value="1"/>
</dbReference>
<dbReference type="EMBL" id="JARRAG010000002">
    <property type="protein sequence ID" value="MDG3006274.1"/>
    <property type="molecule type" value="Genomic_DNA"/>
</dbReference>
<dbReference type="PANTHER" id="PTHR44196">
    <property type="entry name" value="DEHYDROGENASE/REDUCTASE SDR FAMILY MEMBER 7B"/>
    <property type="match status" value="1"/>
</dbReference>
<dbReference type="Proteomes" id="UP001216907">
    <property type="component" value="Unassembled WGS sequence"/>
</dbReference>
<evidence type="ECO:0000256" key="1">
    <source>
        <dbReference type="ARBA" id="ARBA00006484"/>
    </source>
</evidence>
<organism evidence="4 5">
    <name type="scientific">Paludisphaera mucosa</name>
    <dbReference type="NCBI Taxonomy" id="3030827"/>
    <lineage>
        <taxon>Bacteria</taxon>
        <taxon>Pseudomonadati</taxon>
        <taxon>Planctomycetota</taxon>
        <taxon>Planctomycetia</taxon>
        <taxon>Isosphaerales</taxon>
        <taxon>Isosphaeraceae</taxon>
        <taxon>Paludisphaera</taxon>
    </lineage>
</organism>
<protein>
    <submittedName>
        <fullName evidence="4">SDR family oxidoreductase</fullName>
        <ecNumber evidence="4">1.-.-.-</ecNumber>
    </submittedName>
</protein>
<sequence length="244" mass="25437">MSRKPETAVVTGAGSGIGRGVAQALAGMGLRVALVGRDRGKLEATKALLGVADDRAIVAPCDVADGSAVQAMATEVESAFGAIDVLICNAGTNVRNRALDVLTPEDWDTLIQTNLTGPFNLLRAILPGMRARKDGLVVQVCSIAGVRASVLGGAGYSASKFGQAGLGMTLGRECRQEGIRSTVIYPGEVNTPILDARPVPVPAERKAAILQPEDVAAAVKFLVELHPRARVPELVITPTVDDFY</sequence>
<dbReference type="InterPro" id="IPR036291">
    <property type="entry name" value="NAD(P)-bd_dom_sf"/>
</dbReference>
<evidence type="ECO:0000256" key="2">
    <source>
        <dbReference type="ARBA" id="ARBA00023002"/>
    </source>
</evidence>
<dbReference type="Gene3D" id="3.40.50.720">
    <property type="entry name" value="NAD(P)-binding Rossmann-like Domain"/>
    <property type="match status" value="1"/>
</dbReference>
<dbReference type="InterPro" id="IPR002347">
    <property type="entry name" value="SDR_fam"/>
</dbReference>
<evidence type="ECO:0000313" key="5">
    <source>
        <dbReference type="Proteomes" id="UP001216907"/>
    </source>
</evidence>
<evidence type="ECO:0000313" key="4">
    <source>
        <dbReference type="EMBL" id="MDG3006274.1"/>
    </source>
</evidence>
<proteinExistence type="inferred from homology"/>
<dbReference type="EC" id="1.-.-.-" evidence="4"/>
<accession>A0ABT6FFJ3</accession>
<keyword evidence="2 4" id="KW-0560">Oxidoreductase</keyword>